<dbReference type="PANTHER" id="PTHR45953:SF1">
    <property type="entry name" value="IDURONATE 2-SULFATASE"/>
    <property type="match status" value="1"/>
</dbReference>
<organism evidence="4">
    <name type="scientific">Citrobacter rodentium</name>
    <dbReference type="NCBI Taxonomy" id="67825"/>
    <lineage>
        <taxon>Bacteria</taxon>
        <taxon>Pseudomonadati</taxon>
        <taxon>Pseudomonadota</taxon>
        <taxon>Gammaproteobacteria</taxon>
        <taxon>Enterobacterales</taxon>
        <taxon>Enterobacteriaceae</taxon>
        <taxon>Citrobacter</taxon>
    </lineage>
</organism>
<feature type="domain" description="Sulfatase N-terminal" evidence="3">
    <location>
        <begin position="4"/>
        <end position="333"/>
    </location>
</feature>
<dbReference type="Gene3D" id="3.40.720.10">
    <property type="entry name" value="Alkaline Phosphatase, subunit A"/>
    <property type="match status" value="1"/>
</dbReference>
<keyword evidence="1" id="KW-0479">Metal-binding</keyword>
<proteinExistence type="predicted"/>
<dbReference type="InterPro" id="IPR017850">
    <property type="entry name" value="Alkaline_phosphatase_core_sf"/>
</dbReference>
<sequence>MKAIILLFDSLNKKYLPAYGDRLTVAPNFQRLAEHCVTFENSYVGSMPCMPARREIHTGRYNFLHREWGPLEPFDDSMPEQLKQAGIYTHLISDHLHYWEDGGGNYHNRYSSWEIIRGQEGDHWQASVAEPPVPPVLRVPQKQTGGGVSGLWRHDWANRECIQQEADFPQTRVFDAGCAFLEKNHGEDNWLLQVETFDPHEPFYAPQAYLSLYEDSWQGPHYDWPRGKVCESEEAVEHIRCCYRALVSMCDRNLGRILDLMDRYDLWRDTLLIVGTDHGFLLGEHGWWAKNQMPYYNEVANNPLFIWDPRSAAQGERRQALVQMIDWAPMLYDFFQQPIPPDVQGHSLAATFASDRPVRDAALFGVFSGHVNVTDGRYVYMRAALPGREHSIANYTLMPTKMNSRYSIEELKVLALAPPFRFTRGLPILRIPAREKYQGVNEVGHLLFDLHNDPQQLNPIKDEAIEARMIARLIQLMKESDAPEEQYYRLGLEMA</sequence>
<dbReference type="AlphaFoldDB" id="A0A482PI30"/>
<dbReference type="InterPro" id="IPR000917">
    <property type="entry name" value="Sulfatase_N"/>
</dbReference>
<dbReference type="GO" id="GO:0008484">
    <property type="term" value="F:sulfuric ester hydrolase activity"/>
    <property type="evidence" value="ECO:0007669"/>
    <property type="project" value="TreeGrafter"/>
</dbReference>
<evidence type="ECO:0000256" key="1">
    <source>
        <dbReference type="ARBA" id="ARBA00022723"/>
    </source>
</evidence>
<name>A0A482PI30_CITRO</name>
<dbReference type="EMBL" id="CP038008">
    <property type="protein sequence ID" value="QBY27510.1"/>
    <property type="molecule type" value="Genomic_DNA"/>
</dbReference>
<dbReference type="PANTHER" id="PTHR45953">
    <property type="entry name" value="IDURONATE 2-SULFATASE"/>
    <property type="match status" value="1"/>
</dbReference>
<dbReference type="OMA" id="DHGELHG"/>
<keyword evidence="2" id="KW-0378">Hydrolase</keyword>
<dbReference type="SUPFAM" id="SSF53649">
    <property type="entry name" value="Alkaline phosphatase-like"/>
    <property type="match status" value="1"/>
</dbReference>
<accession>A0A482PI30</accession>
<reference evidence="4" key="1">
    <citation type="submission" date="2019-03" db="EMBL/GenBank/DDBJ databases">
        <title>Complete genome sequence of enteropathogenic Citrobacter rodentium strain DBS100.</title>
        <authorList>
            <person name="Popov G."/>
            <person name="Fiebig A."/>
            <person name="Shideler S."/>
            <person name="Coombes B."/>
            <person name="Savchenko A."/>
        </authorList>
    </citation>
    <scope>NUCLEOTIDE SEQUENCE</scope>
    <source>
        <strain evidence="4">DBS100</strain>
    </source>
</reference>
<dbReference type="GO" id="GO:0046872">
    <property type="term" value="F:metal ion binding"/>
    <property type="evidence" value="ECO:0007669"/>
    <property type="project" value="UniProtKB-KW"/>
</dbReference>
<gene>
    <name evidence="4" type="ORF">E2R62_00775</name>
</gene>
<evidence type="ECO:0000256" key="2">
    <source>
        <dbReference type="ARBA" id="ARBA00022801"/>
    </source>
</evidence>
<dbReference type="RefSeq" id="WP_012905196.1">
    <property type="nucleotide sequence ID" value="NZ_CAJTBI010000020.1"/>
</dbReference>
<dbReference type="CDD" id="cd16148">
    <property type="entry name" value="sulfatase_like"/>
    <property type="match status" value="1"/>
</dbReference>
<evidence type="ECO:0000313" key="4">
    <source>
        <dbReference type="EMBL" id="QBY27510.1"/>
    </source>
</evidence>
<dbReference type="Pfam" id="PF00884">
    <property type="entry name" value="Sulfatase"/>
    <property type="match status" value="1"/>
</dbReference>
<protein>
    <submittedName>
        <fullName evidence="4">Sulfatase</fullName>
    </submittedName>
</protein>
<dbReference type="GO" id="GO:0005737">
    <property type="term" value="C:cytoplasm"/>
    <property type="evidence" value="ECO:0007669"/>
    <property type="project" value="TreeGrafter"/>
</dbReference>
<evidence type="ECO:0000259" key="3">
    <source>
        <dbReference type="Pfam" id="PF00884"/>
    </source>
</evidence>